<evidence type="ECO:0000256" key="3">
    <source>
        <dbReference type="ARBA" id="ARBA00022692"/>
    </source>
</evidence>
<sequence length="124" mass="13058">MASISLVLTSIFGFLAVALGAFGAHGLKDKLSPEMMAVYHTAVQYHFFHTLALLGVTVLLAQGLSHGALKATVWLFTLGIVIFSGSLYALAITEIRVLGAITPIGGTLFLIGWLCLAVAGWKAL</sequence>
<comment type="similarity">
    <text evidence="2">Belongs to the UPF0382 family.</text>
</comment>
<keyword evidence="8" id="KW-1185">Reference proteome</keyword>
<feature type="transmembrane region" description="Helical" evidence="6">
    <location>
        <begin position="73"/>
        <end position="91"/>
    </location>
</feature>
<protein>
    <submittedName>
        <fullName evidence="7">DUF423 domain-containing protein</fullName>
    </submittedName>
</protein>
<evidence type="ECO:0000256" key="2">
    <source>
        <dbReference type="ARBA" id="ARBA00009694"/>
    </source>
</evidence>
<dbReference type="Proteomes" id="UP000596063">
    <property type="component" value="Chromosome"/>
</dbReference>
<dbReference type="KEGG" id="snan:I6N98_03475"/>
<evidence type="ECO:0000256" key="4">
    <source>
        <dbReference type="ARBA" id="ARBA00022989"/>
    </source>
</evidence>
<organism evidence="7 8">
    <name type="scientific">Spongiibacter nanhainus</name>
    <dbReference type="NCBI Taxonomy" id="2794344"/>
    <lineage>
        <taxon>Bacteria</taxon>
        <taxon>Pseudomonadati</taxon>
        <taxon>Pseudomonadota</taxon>
        <taxon>Gammaproteobacteria</taxon>
        <taxon>Cellvibrionales</taxon>
        <taxon>Spongiibacteraceae</taxon>
        <taxon>Spongiibacter</taxon>
    </lineage>
</organism>
<feature type="transmembrane region" description="Helical" evidence="6">
    <location>
        <begin position="97"/>
        <end position="121"/>
    </location>
</feature>
<evidence type="ECO:0000313" key="8">
    <source>
        <dbReference type="Proteomes" id="UP000596063"/>
    </source>
</evidence>
<accession>A0A7T4R4J8</accession>
<dbReference type="InterPro" id="IPR006696">
    <property type="entry name" value="DUF423"/>
</dbReference>
<proteinExistence type="inferred from homology"/>
<dbReference type="GO" id="GO:0005886">
    <property type="term" value="C:plasma membrane"/>
    <property type="evidence" value="ECO:0007669"/>
    <property type="project" value="TreeGrafter"/>
</dbReference>
<reference evidence="7 8" key="1">
    <citation type="submission" date="2020-12" db="EMBL/GenBank/DDBJ databases">
        <authorList>
            <person name="Shan Y."/>
        </authorList>
    </citation>
    <scope>NUCLEOTIDE SEQUENCE [LARGE SCALE GENOMIC DNA]</scope>
    <source>
        <strain evidence="8">csc3.9</strain>
    </source>
</reference>
<dbReference type="PANTHER" id="PTHR43461">
    <property type="entry name" value="TRANSMEMBRANE PROTEIN 256"/>
    <property type="match status" value="1"/>
</dbReference>
<keyword evidence="3 6" id="KW-0812">Transmembrane</keyword>
<keyword evidence="4 6" id="KW-1133">Transmembrane helix</keyword>
<dbReference type="AlphaFoldDB" id="A0A7T4R4J8"/>
<comment type="subcellular location">
    <subcellularLocation>
        <location evidence="1">Membrane</location>
        <topology evidence="1">Multi-pass membrane protein</topology>
    </subcellularLocation>
</comment>
<gene>
    <name evidence="7" type="ORF">I6N98_03475</name>
</gene>
<dbReference type="PANTHER" id="PTHR43461:SF1">
    <property type="entry name" value="TRANSMEMBRANE PROTEIN 256"/>
    <property type="match status" value="1"/>
</dbReference>
<feature type="transmembrane region" description="Helical" evidence="6">
    <location>
        <begin position="44"/>
        <end position="61"/>
    </location>
</feature>
<evidence type="ECO:0000256" key="1">
    <source>
        <dbReference type="ARBA" id="ARBA00004141"/>
    </source>
</evidence>
<dbReference type="Pfam" id="PF04241">
    <property type="entry name" value="DUF423"/>
    <property type="match status" value="1"/>
</dbReference>
<evidence type="ECO:0000313" key="7">
    <source>
        <dbReference type="EMBL" id="QQD20052.1"/>
    </source>
</evidence>
<evidence type="ECO:0000256" key="6">
    <source>
        <dbReference type="SAM" id="Phobius"/>
    </source>
</evidence>
<evidence type="ECO:0000256" key="5">
    <source>
        <dbReference type="ARBA" id="ARBA00023136"/>
    </source>
</evidence>
<keyword evidence="5 6" id="KW-0472">Membrane</keyword>
<dbReference type="EMBL" id="CP066167">
    <property type="protein sequence ID" value="QQD20052.1"/>
    <property type="molecule type" value="Genomic_DNA"/>
</dbReference>
<name>A0A7T4R4J8_9GAMM</name>